<dbReference type="EMBL" id="BJUM01000012">
    <property type="protein sequence ID" value="GEK54647.1"/>
    <property type="molecule type" value="Genomic_DNA"/>
</dbReference>
<name>A0A510XVQ8_9GAMM</name>
<dbReference type="Gene3D" id="3.40.190.290">
    <property type="match status" value="1"/>
</dbReference>
<sequence>MIDYQLLNALSAVISEGGFEKASKKLFITQSAVSRRIHQLEAKLGEPVLIRTQPPSPTALGKRLLNHLQQVLQLEVALNVGALNEHTDLNTPLSVRLAANADSLATWLPEALAVLDTELTCKLRFEVICEDQSVAHKRMKDGEVMVCISSSPEPVNGGLVSPLGAIRYKAIASPEFIKQHKINDLSQLAHLPCLVYSDLDKLQHQFLNDINGSTPLFTHIYPSSEGFKQAMIAGLGYGLLPTLQLGDSLTKGELVDLFPEYYIDTPLYWHYWQTESPQLKTLRKFALQVASKRLEPINP</sequence>
<dbReference type="GO" id="GO:0003700">
    <property type="term" value="F:DNA-binding transcription factor activity"/>
    <property type="evidence" value="ECO:0007669"/>
    <property type="project" value="InterPro"/>
</dbReference>
<dbReference type="RefSeq" id="WP_089349402.1">
    <property type="nucleotide sequence ID" value="NZ_BJUM01000012.1"/>
</dbReference>
<evidence type="ECO:0000256" key="3">
    <source>
        <dbReference type="ARBA" id="ARBA00023125"/>
    </source>
</evidence>
<dbReference type="AlphaFoldDB" id="A0A510XVQ8"/>
<dbReference type="InterPro" id="IPR005119">
    <property type="entry name" value="LysR_subst-bd"/>
</dbReference>
<keyword evidence="2" id="KW-0805">Transcription regulation</keyword>
<dbReference type="PANTHER" id="PTHR30579:SF2">
    <property type="entry name" value="HTH-TYPE TRANSCRIPTIONAL REGULATOR ARGP"/>
    <property type="match status" value="1"/>
</dbReference>
<dbReference type="Gene3D" id="1.10.10.10">
    <property type="entry name" value="Winged helix-like DNA-binding domain superfamily/Winged helix DNA-binding domain"/>
    <property type="match status" value="1"/>
</dbReference>
<comment type="similarity">
    <text evidence="1">Belongs to the LysR transcriptional regulatory family.</text>
</comment>
<dbReference type="NCBIfam" id="NF002964">
    <property type="entry name" value="PRK03635.1"/>
    <property type="match status" value="1"/>
</dbReference>
<dbReference type="InterPro" id="IPR050176">
    <property type="entry name" value="LTTR"/>
</dbReference>
<feature type="domain" description="HTH lysR-type" evidence="5">
    <location>
        <begin position="2"/>
        <end position="58"/>
    </location>
</feature>
<accession>A0A510XVQ8</accession>
<evidence type="ECO:0000313" key="6">
    <source>
        <dbReference type="EMBL" id="GEK54647.1"/>
    </source>
</evidence>
<keyword evidence="7" id="KW-1185">Reference proteome</keyword>
<dbReference type="InterPro" id="IPR036388">
    <property type="entry name" value="WH-like_DNA-bd_sf"/>
</dbReference>
<dbReference type="InterPro" id="IPR017685">
    <property type="entry name" value="ArgP"/>
</dbReference>
<dbReference type="NCBIfam" id="TIGR03298">
    <property type="entry name" value="argP"/>
    <property type="match status" value="1"/>
</dbReference>
<evidence type="ECO:0000256" key="1">
    <source>
        <dbReference type="ARBA" id="ARBA00009437"/>
    </source>
</evidence>
<evidence type="ECO:0000256" key="4">
    <source>
        <dbReference type="ARBA" id="ARBA00023163"/>
    </source>
</evidence>
<gene>
    <name evidence="6" type="primary">argP</name>
    <name evidence="6" type="ORF">PES01_14920</name>
</gene>
<dbReference type="PROSITE" id="PS50931">
    <property type="entry name" value="HTH_LYSR"/>
    <property type="match status" value="1"/>
</dbReference>
<dbReference type="GO" id="GO:0003677">
    <property type="term" value="F:DNA binding"/>
    <property type="evidence" value="ECO:0007669"/>
    <property type="project" value="UniProtKB-KW"/>
</dbReference>
<reference evidence="6 7" key="1">
    <citation type="submission" date="2019-07" db="EMBL/GenBank/DDBJ databases">
        <title>Whole genome shotgun sequence of Pseudoalteromonas espejiana NBRC 102222.</title>
        <authorList>
            <person name="Hosoyama A."/>
            <person name="Uohara A."/>
            <person name="Ohji S."/>
            <person name="Ichikawa N."/>
        </authorList>
    </citation>
    <scope>NUCLEOTIDE SEQUENCE [LARGE SCALE GENOMIC DNA]</scope>
    <source>
        <strain evidence="6 7">NBRC 102222</strain>
    </source>
</reference>
<dbReference type="SUPFAM" id="SSF46785">
    <property type="entry name" value="Winged helix' DNA-binding domain"/>
    <property type="match status" value="1"/>
</dbReference>
<dbReference type="SUPFAM" id="SSF53850">
    <property type="entry name" value="Periplasmic binding protein-like II"/>
    <property type="match status" value="1"/>
</dbReference>
<organism evidence="6 7">
    <name type="scientific">Pseudoalteromonas espejiana</name>
    <dbReference type="NCBI Taxonomy" id="28107"/>
    <lineage>
        <taxon>Bacteria</taxon>
        <taxon>Pseudomonadati</taxon>
        <taxon>Pseudomonadota</taxon>
        <taxon>Gammaproteobacteria</taxon>
        <taxon>Alteromonadales</taxon>
        <taxon>Pseudoalteromonadaceae</taxon>
        <taxon>Pseudoalteromonas</taxon>
    </lineage>
</organism>
<comment type="caution">
    <text evidence="6">The sequence shown here is derived from an EMBL/GenBank/DDBJ whole genome shotgun (WGS) entry which is preliminary data.</text>
</comment>
<keyword evidence="4" id="KW-0804">Transcription</keyword>
<dbReference type="Pfam" id="PF03466">
    <property type="entry name" value="LysR_substrate"/>
    <property type="match status" value="1"/>
</dbReference>
<protein>
    <submittedName>
        <fullName evidence="6">HTH-type transcriptional regulator ArgP</fullName>
    </submittedName>
</protein>
<dbReference type="InterPro" id="IPR000847">
    <property type="entry name" value="LysR_HTH_N"/>
</dbReference>
<evidence type="ECO:0000256" key="2">
    <source>
        <dbReference type="ARBA" id="ARBA00023015"/>
    </source>
</evidence>
<evidence type="ECO:0000313" key="7">
    <source>
        <dbReference type="Proteomes" id="UP000321419"/>
    </source>
</evidence>
<evidence type="ECO:0000259" key="5">
    <source>
        <dbReference type="PROSITE" id="PS50931"/>
    </source>
</evidence>
<dbReference type="InterPro" id="IPR036390">
    <property type="entry name" value="WH_DNA-bd_sf"/>
</dbReference>
<proteinExistence type="inferred from homology"/>
<keyword evidence="3" id="KW-0238">DNA-binding</keyword>
<dbReference type="PANTHER" id="PTHR30579">
    <property type="entry name" value="TRANSCRIPTIONAL REGULATOR"/>
    <property type="match status" value="1"/>
</dbReference>
<dbReference type="Pfam" id="PF00126">
    <property type="entry name" value="HTH_1"/>
    <property type="match status" value="1"/>
</dbReference>
<dbReference type="OrthoDB" id="3252676at2"/>
<dbReference type="Proteomes" id="UP000321419">
    <property type="component" value="Unassembled WGS sequence"/>
</dbReference>
<dbReference type="PRINTS" id="PR00039">
    <property type="entry name" value="HTHLYSR"/>
</dbReference>